<name>A0A7R8HA31_LEPSM</name>
<dbReference type="Proteomes" id="UP000675881">
    <property type="component" value="Chromosome 6"/>
</dbReference>
<evidence type="ECO:0000313" key="2">
    <source>
        <dbReference type="EMBL" id="CAF2970196.1"/>
    </source>
</evidence>
<protein>
    <submittedName>
        <fullName evidence="2">(salmon louse) hypothetical protein</fullName>
    </submittedName>
</protein>
<sequence length="148" mass="16874">MLKNEKPPQIDTTIENDTMVLNSSNESDSDEPRNPKLAVLDFNKCLSALGESPTKRKLTMEKGILPDPNPKRGSRIDEHVAQDAINFYKFEDVSRIMPGQKDTVSVCKNGAKIKKQKHLILCNLRENHHLFKQTYPQYKVGFSKFCIV</sequence>
<proteinExistence type="predicted"/>
<evidence type="ECO:0000313" key="3">
    <source>
        <dbReference type="Proteomes" id="UP000675881"/>
    </source>
</evidence>
<feature type="region of interest" description="Disordered" evidence="1">
    <location>
        <begin position="1"/>
        <end position="35"/>
    </location>
</feature>
<evidence type="ECO:0000256" key="1">
    <source>
        <dbReference type="SAM" id="MobiDB-lite"/>
    </source>
</evidence>
<dbReference type="EMBL" id="HG994585">
    <property type="protein sequence ID" value="CAF2970196.1"/>
    <property type="molecule type" value="Genomic_DNA"/>
</dbReference>
<dbReference type="AlphaFoldDB" id="A0A7R8HA31"/>
<gene>
    <name evidence="2" type="ORF">LSAA_11417</name>
</gene>
<organism evidence="2 3">
    <name type="scientific">Lepeophtheirus salmonis</name>
    <name type="common">Salmon louse</name>
    <name type="synonym">Caligus salmonis</name>
    <dbReference type="NCBI Taxonomy" id="72036"/>
    <lineage>
        <taxon>Eukaryota</taxon>
        <taxon>Metazoa</taxon>
        <taxon>Ecdysozoa</taxon>
        <taxon>Arthropoda</taxon>
        <taxon>Crustacea</taxon>
        <taxon>Multicrustacea</taxon>
        <taxon>Hexanauplia</taxon>
        <taxon>Copepoda</taxon>
        <taxon>Siphonostomatoida</taxon>
        <taxon>Caligidae</taxon>
        <taxon>Lepeophtheirus</taxon>
    </lineage>
</organism>
<reference evidence="2" key="1">
    <citation type="submission" date="2021-02" db="EMBL/GenBank/DDBJ databases">
        <authorList>
            <person name="Bekaert M."/>
        </authorList>
    </citation>
    <scope>NUCLEOTIDE SEQUENCE</scope>
    <source>
        <strain evidence="2">IoA-00</strain>
    </source>
</reference>
<keyword evidence="3" id="KW-1185">Reference proteome</keyword>
<accession>A0A7R8HA31</accession>
<feature type="compositionally biased region" description="Polar residues" evidence="1">
    <location>
        <begin position="10"/>
        <end position="26"/>
    </location>
</feature>